<evidence type="ECO:0000256" key="1">
    <source>
        <dbReference type="SAM" id="MobiDB-lite"/>
    </source>
</evidence>
<accession>A0ABQ5RQZ3</accession>
<feature type="region of interest" description="Disordered" evidence="1">
    <location>
        <begin position="121"/>
        <end position="191"/>
    </location>
</feature>
<feature type="compositionally biased region" description="Polar residues" evidence="1">
    <location>
        <begin position="1"/>
        <end position="10"/>
    </location>
</feature>
<evidence type="ECO:0000313" key="3">
    <source>
        <dbReference type="Proteomes" id="UP001165090"/>
    </source>
</evidence>
<protein>
    <submittedName>
        <fullName evidence="2">Uncharacterized protein</fullName>
    </submittedName>
</protein>
<name>A0ABQ5RQZ3_9CHLO</name>
<sequence length="684" mass="72520">MDPQQTSHSNLYHLHPDNSPKVTTVPVWGPTKARADACVTSQPTTPVSTTAPAVHPSRASPTSFPLSPPSTGVSDSYSRRDSLCYSPLLRETVRSPQQLRDPEFTAAPAVPREDLVAILEGSPVGSTSDGNLLPQPIPQLRSQPLQPQQRQSVRPPPPQQQKLRQPLDGPSRTRAATEPFKGFQVCDSRQPQPVIDPAGLYGVYDPSGAVEYLRSSPLEGEEQEEEEYFEEAEQLGVTTVTTAVTATFVVPEEEVAGVEALAEEALLSTALASAAALAAGGEPIPDNFIATAAATLLSLHGLTAVPAEELSAAAGTEALTEPSLLSQRTPIRAVHQPGTTAATAATPTTSMAAKGYSPSSSSAPPSTPSLSLSHPEWHDYANLPPRYKTTVEALKSLAAARLMEQHWDAAEHLDVEVLWDAPPIYLQGREPMRIAVWLAKWAAVVRLEPMMVKLLELDNRRSRLEMLVQAHVMPHRPWWLPATWLLRKEYPLTGTVRLHISKGPKEDGSMDVVTLIDGSLHNIPKLPTALRTLVAVAMAYIPAATEGYWSTFMGLVGDPSYRNRAEEHPTVVHKATTAAQAATVAAIERTHQSVKSAIGGAGARVDSAAERVTGAADRIAESTAAGSAGGGVLGGAKHMAHEAAEALRGAVHDVAGAVKGGVEAGAEKVAETAGRAKKAVTGHA</sequence>
<gene>
    <name evidence="2" type="ORF">VaNZ11_002041</name>
</gene>
<feature type="compositionally biased region" description="Low complexity" evidence="1">
    <location>
        <begin position="39"/>
        <end position="71"/>
    </location>
</feature>
<dbReference type="EMBL" id="BSDZ01000004">
    <property type="protein sequence ID" value="GLI59982.1"/>
    <property type="molecule type" value="Genomic_DNA"/>
</dbReference>
<feature type="region of interest" description="Disordered" evidence="1">
    <location>
        <begin position="1"/>
        <end position="79"/>
    </location>
</feature>
<reference evidence="2 3" key="1">
    <citation type="journal article" date="2023" name="IScience">
        <title>Expanded male sex-determining region conserved during the evolution of homothallism in the green alga Volvox.</title>
        <authorList>
            <person name="Yamamoto K."/>
            <person name="Matsuzaki R."/>
            <person name="Mahakham W."/>
            <person name="Heman W."/>
            <person name="Sekimoto H."/>
            <person name="Kawachi M."/>
            <person name="Minakuchi Y."/>
            <person name="Toyoda A."/>
            <person name="Nozaki H."/>
        </authorList>
    </citation>
    <scope>NUCLEOTIDE SEQUENCE [LARGE SCALE GENOMIC DNA]</scope>
    <source>
        <strain evidence="2 3">NIES-4468</strain>
    </source>
</reference>
<proteinExistence type="predicted"/>
<evidence type="ECO:0000313" key="2">
    <source>
        <dbReference type="EMBL" id="GLI59982.1"/>
    </source>
</evidence>
<keyword evidence="3" id="KW-1185">Reference proteome</keyword>
<feature type="region of interest" description="Disordered" evidence="1">
    <location>
        <begin position="337"/>
        <end position="373"/>
    </location>
</feature>
<comment type="caution">
    <text evidence="2">The sequence shown here is derived from an EMBL/GenBank/DDBJ whole genome shotgun (WGS) entry which is preliminary data.</text>
</comment>
<feature type="compositionally biased region" description="Low complexity" evidence="1">
    <location>
        <begin position="132"/>
        <end position="153"/>
    </location>
</feature>
<organism evidence="2 3">
    <name type="scientific">Volvox africanus</name>
    <dbReference type="NCBI Taxonomy" id="51714"/>
    <lineage>
        <taxon>Eukaryota</taxon>
        <taxon>Viridiplantae</taxon>
        <taxon>Chlorophyta</taxon>
        <taxon>core chlorophytes</taxon>
        <taxon>Chlorophyceae</taxon>
        <taxon>CS clade</taxon>
        <taxon>Chlamydomonadales</taxon>
        <taxon>Volvocaceae</taxon>
        <taxon>Volvox</taxon>
    </lineage>
</organism>
<dbReference type="Proteomes" id="UP001165090">
    <property type="component" value="Unassembled WGS sequence"/>
</dbReference>
<feature type="compositionally biased region" description="Low complexity" evidence="1">
    <location>
        <begin position="339"/>
        <end position="373"/>
    </location>
</feature>